<comment type="caution">
    <text evidence="3">The sequence shown here is derived from an EMBL/GenBank/DDBJ whole genome shotgun (WGS) entry which is preliminary data.</text>
</comment>
<protein>
    <submittedName>
        <fullName evidence="3">Alpha/beta hydrolase</fullName>
    </submittedName>
</protein>
<keyword evidence="1 3" id="KW-0378">Hydrolase</keyword>
<reference evidence="3 4" key="1">
    <citation type="submission" date="2021-10" db="EMBL/GenBank/DDBJ databases">
        <title>Streptomyces gossypii sp. nov., isolated from soil collected from cotton field.</title>
        <authorList>
            <person name="Ge X."/>
            <person name="Chen X."/>
            <person name="Liu W."/>
        </authorList>
    </citation>
    <scope>NUCLEOTIDE SEQUENCE [LARGE SCALE GENOMIC DNA]</scope>
    <source>
        <strain evidence="3 4">N2-109</strain>
    </source>
</reference>
<dbReference type="PANTHER" id="PTHR43798:SF31">
    <property type="entry name" value="AB HYDROLASE SUPERFAMILY PROTEIN YCLE"/>
    <property type="match status" value="1"/>
</dbReference>
<sequence>MSTTALPPSTLPSSALGRVVRGSGGPGLLLAHGGGGGIDANFGPILDGLSAGRTVVGPDYPGAGRTPRRDEPLTLDGLADELVATAVEEGLETFAVAGYSMGGPLAVRAALRHPERVTALILTASFASPNARMRLAVKMWRDYLEAEDFEGLAEFVTLIGAGAPSLEEIGQAELDASLKAVAATVPPGTLDHLALIDGVDIRDGLSSVAVPTLVISTLHDNLATPFHHRRLADGIPGARWAELASGHLPFVEQPEQWLSLMTDFLDDVGQ</sequence>
<dbReference type="RefSeq" id="WP_260222013.1">
    <property type="nucleotide sequence ID" value="NZ_JAJAGO010000024.1"/>
</dbReference>
<dbReference type="Gene3D" id="3.40.50.1820">
    <property type="entry name" value="alpha/beta hydrolase"/>
    <property type="match status" value="1"/>
</dbReference>
<keyword evidence="4" id="KW-1185">Reference proteome</keyword>
<evidence type="ECO:0000313" key="4">
    <source>
        <dbReference type="Proteomes" id="UP001156389"/>
    </source>
</evidence>
<name>A0ABT2K3A4_9ACTN</name>
<evidence type="ECO:0000313" key="3">
    <source>
        <dbReference type="EMBL" id="MCT2594665.1"/>
    </source>
</evidence>
<dbReference type="EMBL" id="JAJAGO010000024">
    <property type="protein sequence ID" value="MCT2594665.1"/>
    <property type="molecule type" value="Genomic_DNA"/>
</dbReference>
<dbReference type="InterPro" id="IPR050266">
    <property type="entry name" value="AB_hydrolase_sf"/>
</dbReference>
<dbReference type="InterPro" id="IPR000073">
    <property type="entry name" value="AB_hydrolase_1"/>
</dbReference>
<dbReference type="PRINTS" id="PR00111">
    <property type="entry name" value="ABHYDROLASE"/>
</dbReference>
<accession>A0ABT2K3A4</accession>
<dbReference type="InterPro" id="IPR029058">
    <property type="entry name" value="AB_hydrolase_fold"/>
</dbReference>
<organism evidence="3 4">
    <name type="scientific">Streptomyces gossypii</name>
    <dbReference type="NCBI Taxonomy" id="2883101"/>
    <lineage>
        <taxon>Bacteria</taxon>
        <taxon>Bacillati</taxon>
        <taxon>Actinomycetota</taxon>
        <taxon>Actinomycetes</taxon>
        <taxon>Kitasatosporales</taxon>
        <taxon>Streptomycetaceae</taxon>
        <taxon>Streptomyces</taxon>
    </lineage>
</organism>
<dbReference type="GO" id="GO:0016787">
    <property type="term" value="F:hydrolase activity"/>
    <property type="evidence" value="ECO:0007669"/>
    <property type="project" value="UniProtKB-KW"/>
</dbReference>
<evidence type="ECO:0000259" key="2">
    <source>
        <dbReference type="Pfam" id="PF00561"/>
    </source>
</evidence>
<dbReference type="SUPFAM" id="SSF53474">
    <property type="entry name" value="alpha/beta-Hydrolases"/>
    <property type="match status" value="1"/>
</dbReference>
<dbReference type="Pfam" id="PF00561">
    <property type="entry name" value="Abhydrolase_1"/>
    <property type="match status" value="1"/>
</dbReference>
<proteinExistence type="predicted"/>
<dbReference type="PANTHER" id="PTHR43798">
    <property type="entry name" value="MONOACYLGLYCEROL LIPASE"/>
    <property type="match status" value="1"/>
</dbReference>
<feature type="domain" description="AB hydrolase-1" evidence="2">
    <location>
        <begin position="28"/>
        <end position="141"/>
    </location>
</feature>
<gene>
    <name evidence="3" type="ORF">LHJ74_32945</name>
</gene>
<dbReference type="Proteomes" id="UP001156389">
    <property type="component" value="Unassembled WGS sequence"/>
</dbReference>
<evidence type="ECO:0000256" key="1">
    <source>
        <dbReference type="ARBA" id="ARBA00022801"/>
    </source>
</evidence>